<dbReference type="Gene3D" id="1.10.287.1260">
    <property type="match status" value="1"/>
</dbReference>
<feature type="transmembrane region" description="Helical" evidence="1">
    <location>
        <begin position="24"/>
        <end position="42"/>
    </location>
</feature>
<dbReference type="EMBL" id="PDSL01000084">
    <property type="protein sequence ID" value="PIE31400.1"/>
    <property type="molecule type" value="Genomic_DNA"/>
</dbReference>
<evidence type="ECO:0000313" key="2">
    <source>
        <dbReference type="EMBL" id="PIE31400.1"/>
    </source>
</evidence>
<dbReference type="InterPro" id="IPR008910">
    <property type="entry name" value="MSC_TM_helix"/>
</dbReference>
<keyword evidence="1" id="KW-1133">Transmembrane helix</keyword>
<evidence type="ECO:0000256" key="1">
    <source>
        <dbReference type="SAM" id="Phobius"/>
    </source>
</evidence>
<sequence length="227" mass="24397">MLAIDWTGGIEEAWDDLVSAVPKILGALVILVVGWIIAKLIYKVLITVLHKVKFDDLMDRSGIGAPLERAGFADSGVLLAKLLYYGIMLLVLQLAIGVFGESAIKDSFDSLIAFIPKIFVALVIVVITGVIANAVRALIAPEGSQVASMKLMGTVAFVAIWIIGGFAALDQIDIAKNVVSTLFSTIMYSLGLILVIKFGVGGIWAARDHFWPKVYKSISTTFGLDDK</sequence>
<proteinExistence type="predicted"/>
<organism evidence="2 3">
    <name type="scientific">Ilumatobacter coccineus</name>
    <dbReference type="NCBI Taxonomy" id="467094"/>
    <lineage>
        <taxon>Bacteria</taxon>
        <taxon>Bacillati</taxon>
        <taxon>Actinomycetota</taxon>
        <taxon>Acidimicrobiia</taxon>
        <taxon>Acidimicrobiales</taxon>
        <taxon>Ilumatobacteraceae</taxon>
        <taxon>Ilumatobacter</taxon>
    </lineage>
</organism>
<feature type="transmembrane region" description="Helical" evidence="1">
    <location>
        <begin position="82"/>
        <end position="99"/>
    </location>
</feature>
<reference evidence="2 3" key="1">
    <citation type="submission" date="2017-10" db="EMBL/GenBank/DDBJ databases">
        <title>Novel microbial diversity and functional potential in the marine mammal oral microbiome.</title>
        <authorList>
            <person name="Dudek N.K."/>
            <person name="Sun C.L."/>
            <person name="Burstein D."/>
            <person name="Kantor R.S."/>
            <person name="Aliaga Goltsman D.S."/>
            <person name="Bik E.M."/>
            <person name="Thomas B.C."/>
            <person name="Banfield J.F."/>
            <person name="Relman D.A."/>
        </authorList>
    </citation>
    <scope>NUCLEOTIDE SEQUENCE [LARGE SCALE GENOMIC DNA]</scope>
    <source>
        <strain evidence="2">DOLJORAL78_61_10</strain>
    </source>
</reference>
<accession>A0A2G6K7L5</accession>
<dbReference type="AlphaFoldDB" id="A0A2G6K7L5"/>
<dbReference type="Proteomes" id="UP000230914">
    <property type="component" value="Unassembled WGS sequence"/>
</dbReference>
<feature type="transmembrane region" description="Helical" evidence="1">
    <location>
        <begin position="111"/>
        <end position="139"/>
    </location>
</feature>
<protein>
    <recommendedName>
        <fullName evidence="4">Transporter</fullName>
    </recommendedName>
</protein>
<evidence type="ECO:0000313" key="3">
    <source>
        <dbReference type="Proteomes" id="UP000230914"/>
    </source>
</evidence>
<gene>
    <name evidence="2" type="ORF">CSA55_05850</name>
</gene>
<keyword evidence="1" id="KW-0812">Transmembrane</keyword>
<dbReference type="Pfam" id="PF05552">
    <property type="entry name" value="MS_channel_1st_1"/>
    <property type="match status" value="2"/>
</dbReference>
<comment type="caution">
    <text evidence="2">The sequence shown here is derived from an EMBL/GenBank/DDBJ whole genome shotgun (WGS) entry which is preliminary data.</text>
</comment>
<keyword evidence="1" id="KW-0472">Membrane</keyword>
<feature type="transmembrane region" description="Helical" evidence="1">
    <location>
        <begin position="151"/>
        <end position="169"/>
    </location>
</feature>
<feature type="transmembrane region" description="Helical" evidence="1">
    <location>
        <begin position="181"/>
        <end position="206"/>
    </location>
</feature>
<evidence type="ECO:0008006" key="4">
    <source>
        <dbReference type="Google" id="ProtNLM"/>
    </source>
</evidence>
<name>A0A2G6K7L5_9ACTN</name>